<evidence type="ECO:0000313" key="2">
    <source>
        <dbReference type="Proteomes" id="UP000266673"/>
    </source>
</evidence>
<dbReference type="AlphaFoldDB" id="A0A397VUH9"/>
<reference evidence="1 2" key="1">
    <citation type="submission" date="2018-06" db="EMBL/GenBank/DDBJ databases">
        <title>Comparative genomics reveals the genomic features of Rhizophagus irregularis, R. cerebriforme, R. diaphanum and Gigaspora rosea, and their symbiotic lifestyle signature.</title>
        <authorList>
            <person name="Morin E."/>
            <person name="San Clemente H."/>
            <person name="Chen E.C.H."/>
            <person name="De La Providencia I."/>
            <person name="Hainaut M."/>
            <person name="Kuo A."/>
            <person name="Kohler A."/>
            <person name="Murat C."/>
            <person name="Tang N."/>
            <person name="Roy S."/>
            <person name="Loubradou J."/>
            <person name="Henrissat B."/>
            <person name="Grigoriev I.V."/>
            <person name="Corradi N."/>
            <person name="Roux C."/>
            <person name="Martin F.M."/>
        </authorList>
    </citation>
    <scope>NUCLEOTIDE SEQUENCE [LARGE SCALE GENOMIC DNA]</scope>
    <source>
        <strain evidence="1 2">DAOM 194757</strain>
    </source>
</reference>
<sequence length="65" mass="7573">MLKVSKVMNLILQSVGINYELSKYSTIIQNILHTLKHNYDKDNSTNDIDNNEAQFDNNFQILEDN</sequence>
<organism evidence="1 2">
    <name type="scientific">Gigaspora rosea</name>
    <dbReference type="NCBI Taxonomy" id="44941"/>
    <lineage>
        <taxon>Eukaryota</taxon>
        <taxon>Fungi</taxon>
        <taxon>Fungi incertae sedis</taxon>
        <taxon>Mucoromycota</taxon>
        <taxon>Glomeromycotina</taxon>
        <taxon>Glomeromycetes</taxon>
        <taxon>Diversisporales</taxon>
        <taxon>Gigasporaceae</taxon>
        <taxon>Gigaspora</taxon>
    </lineage>
</organism>
<dbReference type="Proteomes" id="UP000266673">
    <property type="component" value="Unassembled WGS sequence"/>
</dbReference>
<protein>
    <submittedName>
        <fullName evidence="1">Uncharacterized protein</fullName>
    </submittedName>
</protein>
<dbReference type="EMBL" id="QKWP01000249">
    <property type="protein sequence ID" value="RIB23653.1"/>
    <property type="molecule type" value="Genomic_DNA"/>
</dbReference>
<keyword evidence="2" id="KW-1185">Reference proteome</keyword>
<dbReference type="OrthoDB" id="10446777at2759"/>
<name>A0A397VUH9_9GLOM</name>
<evidence type="ECO:0000313" key="1">
    <source>
        <dbReference type="EMBL" id="RIB23653.1"/>
    </source>
</evidence>
<accession>A0A397VUH9</accession>
<comment type="caution">
    <text evidence="1">The sequence shown here is derived from an EMBL/GenBank/DDBJ whole genome shotgun (WGS) entry which is preliminary data.</text>
</comment>
<gene>
    <name evidence="1" type="ORF">C2G38_2170549</name>
</gene>
<proteinExistence type="predicted"/>